<evidence type="ECO:0000256" key="1">
    <source>
        <dbReference type="SAM" id="MobiDB-lite"/>
    </source>
</evidence>
<keyword evidence="3" id="KW-1185">Reference proteome</keyword>
<feature type="region of interest" description="Disordered" evidence="1">
    <location>
        <begin position="141"/>
        <end position="213"/>
    </location>
</feature>
<dbReference type="Proteomes" id="UP001219518">
    <property type="component" value="Unassembled WGS sequence"/>
</dbReference>
<proteinExistence type="predicted"/>
<feature type="compositionally biased region" description="Low complexity" evidence="1">
    <location>
        <begin position="24"/>
        <end position="34"/>
    </location>
</feature>
<feature type="compositionally biased region" description="Gly residues" evidence="1">
    <location>
        <begin position="35"/>
        <end position="44"/>
    </location>
</feature>
<dbReference type="GO" id="GO:0008483">
    <property type="term" value="F:transaminase activity"/>
    <property type="evidence" value="ECO:0007669"/>
    <property type="project" value="UniProtKB-KW"/>
</dbReference>
<keyword evidence="2" id="KW-0808">Transferase</keyword>
<feature type="compositionally biased region" description="Polar residues" evidence="1">
    <location>
        <begin position="53"/>
        <end position="82"/>
    </location>
</feature>
<keyword evidence="2" id="KW-0032">Aminotransferase</keyword>
<dbReference type="EMBL" id="JAHWGI010000970">
    <property type="protein sequence ID" value="KAK3919167.1"/>
    <property type="molecule type" value="Genomic_DNA"/>
</dbReference>
<dbReference type="AlphaFoldDB" id="A0AAE1HDB7"/>
<feature type="compositionally biased region" description="Polar residues" evidence="1">
    <location>
        <begin position="187"/>
        <end position="213"/>
    </location>
</feature>
<reference evidence="2" key="1">
    <citation type="submission" date="2021-07" db="EMBL/GenBank/DDBJ databases">
        <authorList>
            <person name="Catto M.A."/>
            <person name="Jacobson A."/>
            <person name="Kennedy G."/>
            <person name="Labadie P."/>
            <person name="Hunt B.G."/>
            <person name="Srinivasan R."/>
        </authorList>
    </citation>
    <scope>NUCLEOTIDE SEQUENCE</scope>
    <source>
        <strain evidence="2">PL_HMW_Pooled</strain>
        <tissue evidence="2">Head</tissue>
    </source>
</reference>
<organism evidence="2 3">
    <name type="scientific">Frankliniella fusca</name>
    <dbReference type="NCBI Taxonomy" id="407009"/>
    <lineage>
        <taxon>Eukaryota</taxon>
        <taxon>Metazoa</taxon>
        <taxon>Ecdysozoa</taxon>
        <taxon>Arthropoda</taxon>
        <taxon>Hexapoda</taxon>
        <taxon>Insecta</taxon>
        <taxon>Pterygota</taxon>
        <taxon>Neoptera</taxon>
        <taxon>Paraneoptera</taxon>
        <taxon>Thysanoptera</taxon>
        <taxon>Terebrantia</taxon>
        <taxon>Thripoidea</taxon>
        <taxon>Thripidae</taxon>
        <taxon>Frankliniella</taxon>
    </lineage>
</organism>
<feature type="compositionally biased region" description="Low complexity" evidence="1">
    <location>
        <begin position="161"/>
        <end position="186"/>
    </location>
</feature>
<feature type="region of interest" description="Disordered" evidence="1">
    <location>
        <begin position="1"/>
        <end position="103"/>
    </location>
</feature>
<evidence type="ECO:0000313" key="3">
    <source>
        <dbReference type="Proteomes" id="UP001219518"/>
    </source>
</evidence>
<comment type="caution">
    <text evidence="2">The sequence shown here is derived from an EMBL/GenBank/DDBJ whole genome shotgun (WGS) entry which is preliminary data.</text>
</comment>
<gene>
    <name evidence="2" type="ORF">KUF71_008316</name>
</gene>
<accession>A0AAE1HDB7</accession>
<sequence>MGLAQGGVARRASVESLGDEDFPGRVPGSPRGSVSSGGGGGGGRQLVPRLCRQGSQGALPTASANHGSPTSSPSKTAMLSRTPSRDSVRRKLPAQPVSSSPTAIAVSHATPVCSTAAALAASSPCSSSMASLASLRSISEVASDDDTPLQKRRSSVSRPRTNSAHGHGHGATHTSTQGGMTTTQQSVLNQSTHQVVHQTTVRATRNGIVSSSK</sequence>
<protein>
    <submittedName>
        <fullName evidence="2">Histidinol-phosphate aminotransferase</fullName>
    </submittedName>
</protein>
<name>A0AAE1HDB7_9NEOP</name>
<evidence type="ECO:0000313" key="2">
    <source>
        <dbReference type="EMBL" id="KAK3919167.1"/>
    </source>
</evidence>
<reference evidence="2" key="2">
    <citation type="journal article" date="2023" name="BMC Genomics">
        <title>Pest status, molecular evolution, and epigenetic factors derived from the genome assembly of Frankliniella fusca, a thysanopteran phytovirus vector.</title>
        <authorList>
            <person name="Catto M.A."/>
            <person name="Labadie P.E."/>
            <person name="Jacobson A.L."/>
            <person name="Kennedy G.G."/>
            <person name="Srinivasan R."/>
            <person name="Hunt B.G."/>
        </authorList>
    </citation>
    <scope>NUCLEOTIDE SEQUENCE</scope>
    <source>
        <strain evidence="2">PL_HMW_Pooled</strain>
    </source>
</reference>